<dbReference type="Proteomes" id="UP000294489">
    <property type="component" value="Unassembled WGS sequence"/>
</dbReference>
<gene>
    <name evidence="2" type="ORF">DFO67_108185</name>
</gene>
<protein>
    <submittedName>
        <fullName evidence="2">Uncharacterized protein</fullName>
    </submittedName>
</protein>
<feature type="region of interest" description="Disordered" evidence="1">
    <location>
        <begin position="58"/>
        <end position="77"/>
    </location>
</feature>
<evidence type="ECO:0000313" key="2">
    <source>
        <dbReference type="EMBL" id="TDX29141.1"/>
    </source>
</evidence>
<name>A0A4R8FRD7_9GAMM</name>
<proteinExistence type="predicted"/>
<comment type="caution">
    <text evidence="2">The sequence shown here is derived from an EMBL/GenBank/DDBJ whole genome shotgun (WGS) entry which is preliminary data.</text>
</comment>
<reference evidence="2 3" key="1">
    <citation type="submission" date="2019-03" db="EMBL/GenBank/DDBJ databases">
        <title>Freshwater and sediment microbial communities from various areas in North America, analyzing microbe dynamics in response to fracking.</title>
        <authorList>
            <person name="Lamendella R."/>
        </authorList>
    </citation>
    <scope>NUCLEOTIDE SEQUENCE [LARGE SCALE GENOMIC DNA]</scope>
    <source>
        <strain evidence="2 3">6_TX</strain>
    </source>
</reference>
<dbReference type="EMBL" id="SOEC01000008">
    <property type="protein sequence ID" value="TDX29141.1"/>
    <property type="molecule type" value="Genomic_DNA"/>
</dbReference>
<accession>A0A4R8FRD7</accession>
<dbReference type="AlphaFoldDB" id="A0A4R8FRD7"/>
<sequence length="77" mass="8350">MHPCTKTTWHIHMPVDYLLKLSDKRLMETIRHPGGADGARAELRDMLSKGITNLVAGPCDNQNPDGTCAGHPSEVAA</sequence>
<organism evidence="2 3">
    <name type="scientific">Modicisalibacter xianhensis</name>
    <dbReference type="NCBI Taxonomy" id="442341"/>
    <lineage>
        <taxon>Bacteria</taxon>
        <taxon>Pseudomonadati</taxon>
        <taxon>Pseudomonadota</taxon>
        <taxon>Gammaproteobacteria</taxon>
        <taxon>Oceanospirillales</taxon>
        <taxon>Halomonadaceae</taxon>
        <taxon>Modicisalibacter</taxon>
    </lineage>
</organism>
<evidence type="ECO:0000256" key="1">
    <source>
        <dbReference type="SAM" id="MobiDB-lite"/>
    </source>
</evidence>
<evidence type="ECO:0000313" key="3">
    <source>
        <dbReference type="Proteomes" id="UP000294489"/>
    </source>
</evidence>